<dbReference type="InterPro" id="IPR039747">
    <property type="entry name" value="RPABC4"/>
</dbReference>
<protein>
    <submittedName>
        <fullName evidence="7">Uncharacterized protein</fullName>
    </submittedName>
</protein>
<name>A0A6A5Z9F2_9PLEO</name>
<evidence type="ECO:0000256" key="5">
    <source>
        <dbReference type="ARBA" id="ARBA00025770"/>
    </source>
</evidence>
<dbReference type="GO" id="GO:0003899">
    <property type="term" value="F:DNA-directed RNA polymerase activity"/>
    <property type="evidence" value="ECO:0007669"/>
    <property type="project" value="InterPro"/>
</dbReference>
<dbReference type="SUPFAM" id="SSF63393">
    <property type="entry name" value="RNA polymerase subunits"/>
    <property type="match status" value="1"/>
</dbReference>
<dbReference type="AlphaFoldDB" id="A0A6A5Z9F2"/>
<feature type="compositionally biased region" description="Basic and acidic residues" evidence="6">
    <location>
        <begin position="109"/>
        <end position="137"/>
    </location>
</feature>
<dbReference type="GO" id="GO:0005666">
    <property type="term" value="C:RNA polymerase III complex"/>
    <property type="evidence" value="ECO:0007669"/>
    <property type="project" value="TreeGrafter"/>
</dbReference>
<comment type="subcellular location">
    <subcellularLocation>
        <location evidence="1">Nucleus</location>
    </subcellularLocation>
</comment>
<comment type="similarity">
    <text evidence="5">Belongs to the archaeal Rpo12/eukaryotic RPC10 RNA polymerase subunit family.</text>
</comment>
<evidence type="ECO:0000256" key="2">
    <source>
        <dbReference type="ARBA" id="ARBA00022723"/>
    </source>
</evidence>
<dbReference type="GO" id="GO:0005736">
    <property type="term" value="C:RNA polymerase I complex"/>
    <property type="evidence" value="ECO:0007669"/>
    <property type="project" value="TreeGrafter"/>
</dbReference>
<dbReference type="Pfam" id="PF03604">
    <property type="entry name" value="Zn_ribbon_RPAB4"/>
    <property type="match status" value="1"/>
</dbReference>
<keyword evidence="8" id="KW-1185">Reference proteome</keyword>
<evidence type="ECO:0000313" key="7">
    <source>
        <dbReference type="EMBL" id="KAF2115008.1"/>
    </source>
</evidence>
<evidence type="ECO:0000256" key="4">
    <source>
        <dbReference type="ARBA" id="ARBA00023242"/>
    </source>
</evidence>
<dbReference type="SMART" id="SM00659">
    <property type="entry name" value="RPOLCX"/>
    <property type="match status" value="1"/>
</dbReference>
<dbReference type="GO" id="GO:0006351">
    <property type="term" value="P:DNA-templated transcription"/>
    <property type="evidence" value="ECO:0007669"/>
    <property type="project" value="InterPro"/>
</dbReference>
<dbReference type="InterPro" id="IPR006591">
    <property type="entry name" value="RNAP_P/RPABC4"/>
</dbReference>
<evidence type="ECO:0000256" key="6">
    <source>
        <dbReference type="SAM" id="MobiDB-lite"/>
    </source>
</evidence>
<proteinExistence type="inferred from homology"/>
<organism evidence="7 8">
    <name type="scientific">Lophiotrema nucula</name>
    <dbReference type="NCBI Taxonomy" id="690887"/>
    <lineage>
        <taxon>Eukaryota</taxon>
        <taxon>Fungi</taxon>
        <taxon>Dikarya</taxon>
        <taxon>Ascomycota</taxon>
        <taxon>Pezizomycotina</taxon>
        <taxon>Dothideomycetes</taxon>
        <taxon>Pleosporomycetidae</taxon>
        <taxon>Pleosporales</taxon>
        <taxon>Lophiotremataceae</taxon>
        <taxon>Lophiotrema</taxon>
    </lineage>
</organism>
<gene>
    <name evidence="7" type="ORF">BDV96DRAFT_576295</name>
</gene>
<dbReference type="Gene3D" id="2.20.28.30">
    <property type="entry name" value="RNA polymerase ii, chain L"/>
    <property type="match status" value="1"/>
</dbReference>
<feature type="compositionally biased region" description="Low complexity" evidence="6">
    <location>
        <begin position="75"/>
        <end position="93"/>
    </location>
</feature>
<dbReference type="GO" id="GO:0005665">
    <property type="term" value="C:RNA polymerase II, core complex"/>
    <property type="evidence" value="ECO:0007669"/>
    <property type="project" value="TreeGrafter"/>
</dbReference>
<keyword evidence="3" id="KW-0862">Zinc</keyword>
<dbReference type="PANTHER" id="PTHR12056:SF2">
    <property type="entry name" value="GEO11084P1"/>
    <property type="match status" value="1"/>
</dbReference>
<dbReference type="GO" id="GO:0008270">
    <property type="term" value="F:zinc ion binding"/>
    <property type="evidence" value="ECO:0007669"/>
    <property type="project" value="InterPro"/>
</dbReference>
<dbReference type="InterPro" id="IPR029040">
    <property type="entry name" value="RPABC4/Spt4"/>
</dbReference>
<evidence type="ECO:0000313" key="8">
    <source>
        <dbReference type="Proteomes" id="UP000799770"/>
    </source>
</evidence>
<dbReference type="EMBL" id="ML977324">
    <property type="protein sequence ID" value="KAF2115008.1"/>
    <property type="molecule type" value="Genomic_DNA"/>
</dbReference>
<evidence type="ECO:0000256" key="1">
    <source>
        <dbReference type="ARBA" id="ARBA00004123"/>
    </source>
</evidence>
<dbReference type="PANTHER" id="PTHR12056">
    <property type="entry name" value="DNA-DIRECTED RNA POLYMERASES I, II, AND III"/>
    <property type="match status" value="1"/>
</dbReference>
<reference evidence="7" key="1">
    <citation type="journal article" date="2020" name="Stud. Mycol.">
        <title>101 Dothideomycetes genomes: a test case for predicting lifestyles and emergence of pathogens.</title>
        <authorList>
            <person name="Haridas S."/>
            <person name="Albert R."/>
            <person name="Binder M."/>
            <person name="Bloem J."/>
            <person name="Labutti K."/>
            <person name="Salamov A."/>
            <person name="Andreopoulos B."/>
            <person name="Baker S."/>
            <person name="Barry K."/>
            <person name="Bills G."/>
            <person name="Bluhm B."/>
            <person name="Cannon C."/>
            <person name="Castanera R."/>
            <person name="Culley D."/>
            <person name="Daum C."/>
            <person name="Ezra D."/>
            <person name="Gonzalez J."/>
            <person name="Henrissat B."/>
            <person name="Kuo A."/>
            <person name="Liang C."/>
            <person name="Lipzen A."/>
            <person name="Lutzoni F."/>
            <person name="Magnuson J."/>
            <person name="Mondo S."/>
            <person name="Nolan M."/>
            <person name="Ohm R."/>
            <person name="Pangilinan J."/>
            <person name="Park H.-J."/>
            <person name="Ramirez L."/>
            <person name="Alfaro M."/>
            <person name="Sun H."/>
            <person name="Tritt A."/>
            <person name="Yoshinaga Y."/>
            <person name="Zwiers L.-H."/>
            <person name="Turgeon B."/>
            <person name="Goodwin S."/>
            <person name="Spatafora J."/>
            <person name="Crous P."/>
            <person name="Grigoriev I."/>
        </authorList>
    </citation>
    <scope>NUCLEOTIDE SEQUENCE</scope>
    <source>
        <strain evidence="7">CBS 627.86</strain>
    </source>
</reference>
<feature type="compositionally biased region" description="Basic and acidic residues" evidence="6">
    <location>
        <begin position="145"/>
        <end position="158"/>
    </location>
</feature>
<keyword evidence="4" id="KW-0539">Nucleus</keyword>
<keyword evidence="2" id="KW-0479">Metal-binding</keyword>
<accession>A0A6A5Z9F2</accession>
<feature type="region of interest" description="Disordered" evidence="6">
    <location>
        <begin position="1"/>
        <end position="176"/>
    </location>
</feature>
<dbReference type="Proteomes" id="UP000799770">
    <property type="component" value="Unassembled WGS sequence"/>
</dbReference>
<dbReference type="OrthoDB" id="5585087at2759"/>
<sequence>MPVTTRRRSRIEASSREASPTDAETRHHFESPPSRPKSRNSPIPAQDEDRMEIDEPSAALLRSGSDGSIQPPPTTVSVTEVTTIVTRSTLSETESSDEDAEPINPSQSRLERLFSKEDERPIHPSPNHDNDSDHESDAETQSSSEEGRATSEDSDRAPSTHPSPTPPPRRISTPLSDPTRRLSAAYLPAISLLAATTTGPPAYSPVEATFPRPAPSLDRPKVTYICGSSRPMEIEVREKRGNIRIVASGQYETCGAEVKIAVGREGVRDPMRCRECGGRLLYKTRTKRMMQYECR</sequence>
<dbReference type="GO" id="GO:0003677">
    <property type="term" value="F:DNA binding"/>
    <property type="evidence" value="ECO:0007669"/>
    <property type="project" value="InterPro"/>
</dbReference>
<evidence type="ECO:0000256" key="3">
    <source>
        <dbReference type="ARBA" id="ARBA00022833"/>
    </source>
</evidence>